<dbReference type="InterPro" id="IPR003395">
    <property type="entry name" value="RecF/RecN/SMC_N"/>
</dbReference>
<comment type="subcellular location">
    <subcellularLocation>
        <location evidence="1 8">Nucleus</location>
    </subcellularLocation>
</comment>
<evidence type="ECO:0000259" key="11">
    <source>
        <dbReference type="SMART" id="SM00968"/>
    </source>
</evidence>
<evidence type="ECO:0000256" key="1">
    <source>
        <dbReference type="ARBA" id="ARBA00004123"/>
    </source>
</evidence>
<dbReference type="CDD" id="cd03272">
    <property type="entry name" value="ABC_SMC3_euk"/>
    <property type="match status" value="1"/>
</dbReference>
<dbReference type="Pfam" id="PF06470">
    <property type="entry name" value="SMC_hinge"/>
    <property type="match status" value="1"/>
</dbReference>
<gene>
    <name evidence="12" type="ORF">STCU_08900</name>
</gene>
<dbReference type="InterPro" id="IPR036277">
    <property type="entry name" value="SMC_hinge_sf"/>
</dbReference>
<dbReference type="GO" id="GO:0005694">
    <property type="term" value="C:chromosome"/>
    <property type="evidence" value="ECO:0007669"/>
    <property type="project" value="InterPro"/>
</dbReference>
<dbReference type="GO" id="GO:0005524">
    <property type="term" value="F:ATP binding"/>
    <property type="evidence" value="ECO:0007669"/>
    <property type="project" value="InterPro"/>
</dbReference>
<dbReference type="Gene3D" id="3.30.70.1620">
    <property type="match status" value="1"/>
</dbReference>
<evidence type="ECO:0000256" key="9">
    <source>
        <dbReference type="SAM" id="Coils"/>
    </source>
</evidence>
<evidence type="ECO:0000256" key="8">
    <source>
        <dbReference type="PIRNR" id="PIRNR005719"/>
    </source>
</evidence>
<dbReference type="InterPro" id="IPR010935">
    <property type="entry name" value="SMC_hinge"/>
</dbReference>
<reference evidence="12 13" key="1">
    <citation type="journal article" date="2013" name="PLoS ONE">
        <title>Predicting the Proteins of Angomonas deanei, Strigomonas culicis and Their Respective Endosymbionts Reveals New Aspects of the Trypanosomatidae Family.</title>
        <authorList>
            <person name="Motta M.C."/>
            <person name="Martins A.C."/>
            <person name="de Souza S.S."/>
            <person name="Catta-Preta C.M."/>
            <person name="Silva R."/>
            <person name="Klein C.C."/>
            <person name="de Almeida L.G."/>
            <person name="de Lima Cunha O."/>
            <person name="Ciapina L.P."/>
            <person name="Brocchi M."/>
            <person name="Colabardini A.C."/>
            <person name="de Araujo Lima B."/>
            <person name="Machado C.R."/>
            <person name="de Almeida Soares C.M."/>
            <person name="Probst C.M."/>
            <person name="de Menezes C.B."/>
            <person name="Thompson C.E."/>
            <person name="Bartholomeu D.C."/>
            <person name="Gradia D.F."/>
            <person name="Pavoni D.P."/>
            <person name="Grisard E.C."/>
            <person name="Fantinatti-Garboggini F."/>
            <person name="Marchini F.K."/>
            <person name="Rodrigues-Luiz G.F."/>
            <person name="Wagner G."/>
            <person name="Goldman G.H."/>
            <person name="Fietto J.L."/>
            <person name="Elias M.C."/>
            <person name="Goldman M.H."/>
            <person name="Sagot M.F."/>
            <person name="Pereira M."/>
            <person name="Stoco P.H."/>
            <person name="de Mendonca-Neto R.P."/>
            <person name="Teixeira S.M."/>
            <person name="Maciel T.E."/>
            <person name="de Oliveira Mendes T.A."/>
            <person name="Urmenyi T.P."/>
            <person name="de Souza W."/>
            <person name="Schenkman S."/>
            <person name="de Vasconcelos A.T."/>
        </authorList>
    </citation>
    <scope>NUCLEOTIDE SEQUENCE [LARGE SCALE GENOMIC DNA]</scope>
</reference>
<evidence type="ECO:0000256" key="6">
    <source>
        <dbReference type="ARBA" id="ARBA00023242"/>
    </source>
</evidence>
<dbReference type="GO" id="GO:0051301">
    <property type="term" value="P:cell division"/>
    <property type="evidence" value="ECO:0007669"/>
    <property type="project" value="UniProtKB-KW"/>
</dbReference>
<evidence type="ECO:0000256" key="3">
    <source>
        <dbReference type="ARBA" id="ARBA00022618"/>
    </source>
</evidence>
<evidence type="ECO:0000256" key="4">
    <source>
        <dbReference type="ARBA" id="ARBA00022776"/>
    </source>
</evidence>
<dbReference type="Gene3D" id="1.20.1060.20">
    <property type="match status" value="1"/>
</dbReference>
<keyword evidence="6 8" id="KW-0539">Nucleus</keyword>
<keyword evidence="7" id="KW-0131">Cell cycle</keyword>
<dbReference type="OrthoDB" id="431497at2759"/>
<dbReference type="InterPro" id="IPR041741">
    <property type="entry name" value="SMC3_ABC_euk"/>
</dbReference>
<accession>S9TVR3</accession>
<dbReference type="Pfam" id="PF02463">
    <property type="entry name" value="SMC_N"/>
    <property type="match status" value="1"/>
</dbReference>
<dbReference type="Gene3D" id="3.40.50.300">
    <property type="entry name" value="P-loop containing nucleotide triphosphate hydrolases"/>
    <property type="match status" value="2"/>
</dbReference>
<feature type="domain" description="SMC hinge" evidence="11">
    <location>
        <begin position="530"/>
        <end position="643"/>
    </location>
</feature>
<evidence type="ECO:0000256" key="10">
    <source>
        <dbReference type="SAM" id="MobiDB-lite"/>
    </source>
</evidence>
<evidence type="ECO:0000256" key="7">
    <source>
        <dbReference type="ARBA" id="ARBA00023306"/>
    </source>
</evidence>
<name>S9TVR3_9TRYP</name>
<evidence type="ECO:0000313" key="12">
    <source>
        <dbReference type="EMBL" id="EPY20653.1"/>
    </source>
</evidence>
<proteinExistence type="inferred from homology"/>
<feature type="coiled-coil region" evidence="9">
    <location>
        <begin position="452"/>
        <end position="500"/>
    </location>
</feature>
<comment type="caution">
    <text evidence="12">The sequence shown here is derived from an EMBL/GenBank/DDBJ whole genome shotgun (WGS) entry which is preliminary data.</text>
</comment>
<dbReference type="AlphaFoldDB" id="S9TVR3"/>
<dbReference type="SUPFAM" id="SSF75553">
    <property type="entry name" value="Smc hinge domain"/>
    <property type="match status" value="1"/>
</dbReference>
<feature type="compositionally biased region" description="Basic and acidic residues" evidence="10">
    <location>
        <begin position="774"/>
        <end position="789"/>
    </location>
</feature>
<dbReference type="GO" id="GO:0051276">
    <property type="term" value="P:chromosome organization"/>
    <property type="evidence" value="ECO:0007669"/>
    <property type="project" value="InterPro"/>
</dbReference>
<keyword evidence="3" id="KW-0132">Cell division</keyword>
<evidence type="ECO:0000256" key="5">
    <source>
        <dbReference type="ARBA" id="ARBA00023054"/>
    </source>
</evidence>
<dbReference type="PIRSF" id="PIRSF005719">
    <property type="entry name" value="SMC"/>
    <property type="match status" value="1"/>
</dbReference>
<organism evidence="12 13">
    <name type="scientific">Strigomonas culicis</name>
    <dbReference type="NCBI Taxonomy" id="28005"/>
    <lineage>
        <taxon>Eukaryota</taxon>
        <taxon>Discoba</taxon>
        <taxon>Euglenozoa</taxon>
        <taxon>Kinetoplastea</taxon>
        <taxon>Metakinetoplastina</taxon>
        <taxon>Trypanosomatida</taxon>
        <taxon>Trypanosomatidae</taxon>
        <taxon>Strigomonadinae</taxon>
        <taxon>Strigomonas</taxon>
    </lineage>
</organism>
<dbReference type="EMBL" id="ATMH01008900">
    <property type="protein sequence ID" value="EPY20653.1"/>
    <property type="molecule type" value="Genomic_DNA"/>
</dbReference>
<dbReference type="InterPro" id="IPR024704">
    <property type="entry name" value="SMC"/>
</dbReference>
<sequence length="1199" mass="137013">MFIKNIIISNFRSYREQSFPEGFSNKTNVIVGKNGSGKSNFFSAVQFVLNEKFSNLGPTERKELFHVGSGRPSLSIFVEIVFDNSDGRLVIPGKSDESEVRIRRTVGLKQDEFRVNDRKFTAEEVHQLLESAGFSSSNPYYIVEQGKIVNLVNMTEEERYYIIKDVAGTQVYEARKKESERILTDTDAKLGQADDSMKQLEKRLQELESETKELKEYQDVDREKRCIEYSIFNTELKHTTDSLQRLEQEHDKYVSTLKENQESAVSTENKVADLTRKIEENNATLLRLEAEKKSIEADIAALNGKQAIAELNVNEASAQATRGEKERTALLKEKEQIESALKRATQDVTMKRSTFEQKSEKAKLFLQRVEESQKRLERMQEKRNRTKLFKSKGERDAWIQDAIKKNEAVSARAKAEIERLAADISRTDTDLKSAVSQKKDASKQVDTFDPAMSTYEKRLNAAYSKRDKLNQERRKQWQSVHEQEAAFQRIDENAKDVKRRLDRSVRYDVRQGLQSLKEILAEINDKKVSASVYGSLIDLITVEEGYETAVDITAGNTLFNVLVDNFETSAMLLQQMNKRRKPGRISFFPLDTCNATPRPIPTTADSSALISKIKFDKRFQGVVAEVFGRTAVVTSLDVGTRLSKEAQCDVVTIDGDQLGRRGGITGGYIDKRNSKVILHKKEKLASAELMREKKKLDELCQSVASTEQEILEILNEIELIRNNNVSTEKQADLALREARLLDDRISRLKAQKDQLVLTQRAQEKTVADAQESVKQLEDERKEDYTTSWTEKEENALEQLSSTLVSWKLESSAMQAEVLQMGTEMQLLEDTIQHLNRRKQLVDDRVKELAWSKQTNRDVDREHTAIKHDVEALSMRLDSVHQLIEKVSKEKLSDESKLEGFNSKHLQTAVKLQERKDTVDRTEIQRTLLIQRQEDALQKLKKLGVVPKGVEKFTNFSIGKLMYSLKETNEKIKKFSHVNRKALDQHTALLGTKSELSSRRESLAKERVSICELMDHLERQKHEAIERTYKQIQFQFEEVFKELVATDDCVAELQLVKPERSTQSEDPYIAARIRVSFGQGVPAGDIGHLSGGQKSLVALALIFAIQRCDPAPFYLFDEIDAALDAEYRTSVAKMIRKQSENCQFIIASFKTEILSIADLVLGIFFHNKVSRVQAISQEEGVKLLKQAAEENRKRSREPEQ</sequence>
<dbReference type="GO" id="GO:0016887">
    <property type="term" value="F:ATP hydrolysis activity"/>
    <property type="evidence" value="ECO:0007669"/>
    <property type="project" value="InterPro"/>
</dbReference>
<dbReference type="SMART" id="SM00968">
    <property type="entry name" value="SMC_hinge"/>
    <property type="match status" value="1"/>
</dbReference>
<feature type="region of interest" description="Disordered" evidence="10">
    <location>
        <begin position="767"/>
        <end position="789"/>
    </location>
</feature>
<dbReference type="GO" id="GO:0005634">
    <property type="term" value="C:nucleus"/>
    <property type="evidence" value="ECO:0007669"/>
    <property type="project" value="UniProtKB-SubCell"/>
</dbReference>
<dbReference type="Proteomes" id="UP000015354">
    <property type="component" value="Unassembled WGS sequence"/>
</dbReference>
<keyword evidence="13" id="KW-1185">Reference proteome</keyword>
<evidence type="ECO:0000313" key="13">
    <source>
        <dbReference type="Proteomes" id="UP000015354"/>
    </source>
</evidence>
<dbReference type="SUPFAM" id="SSF52540">
    <property type="entry name" value="P-loop containing nucleoside triphosphate hydrolases"/>
    <property type="match status" value="1"/>
</dbReference>
<keyword evidence="5 9" id="KW-0175">Coiled coil</keyword>
<evidence type="ECO:0000256" key="2">
    <source>
        <dbReference type="ARBA" id="ARBA00005917"/>
    </source>
</evidence>
<dbReference type="InterPro" id="IPR027417">
    <property type="entry name" value="P-loop_NTPase"/>
</dbReference>
<feature type="coiled-coil region" evidence="9">
    <location>
        <begin position="183"/>
        <end position="423"/>
    </location>
</feature>
<dbReference type="PANTHER" id="PTHR43977">
    <property type="entry name" value="STRUCTURAL MAINTENANCE OF CHROMOSOMES PROTEIN 3"/>
    <property type="match status" value="1"/>
</dbReference>
<comment type="similarity">
    <text evidence="2">Belongs to the SMC family. SMC3 subfamily.</text>
</comment>
<keyword evidence="4" id="KW-0498">Mitosis</keyword>
<protein>
    <recommendedName>
        <fullName evidence="8">Structural maintenance of chromosomes protein</fullName>
    </recommendedName>
</protein>